<evidence type="ECO:0000256" key="13">
    <source>
        <dbReference type="ARBA" id="ARBA00066315"/>
    </source>
</evidence>
<evidence type="ECO:0000259" key="15">
    <source>
        <dbReference type="PROSITE" id="PS50893"/>
    </source>
</evidence>
<reference evidence="17 18" key="2">
    <citation type="journal article" date="2014" name="PLoS Genet.">
        <title>Phylogenetically driven sequencing of extremely halophilic archaea reveals strategies for static and dynamic osmo-response.</title>
        <authorList>
            <person name="Becker E.A."/>
            <person name="Seitzer P.M."/>
            <person name="Tritt A."/>
            <person name="Larsen D."/>
            <person name="Krusor M."/>
            <person name="Yao A.I."/>
            <person name="Wu D."/>
            <person name="Madern D."/>
            <person name="Eisen J.A."/>
            <person name="Darling A.E."/>
            <person name="Facciotti M.T."/>
        </authorList>
    </citation>
    <scope>NUCLEOTIDE SEQUENCE [LARGE SCALE GENOMIC DNA]</scope>
    <source>
        <strain evidence="17 18">AJ5</strain>
    </source>
</reference>
<evidence type="ECO:0000313" key="18">
    <source>
        <dbReference type="Proteomes" id="UP000011555"/>
    </source>
</evidence>
<dbReference type="Proteomes" id="UP000186547">
    <property type="component" value="Chromosome"/>
</dbReference>
<dbReference type="InterPro" id="IPR012340">
    <property type="entry name" value="NA-bd_OB-fold"/>
</dbReference>
<evidence type="ECO:0000256" key="9">
    <source>
        <dbReference type="ARBA" id="ARBA00051890"/>
    </source>
</evidence>
<dbReference type="InterPro" id="IPR003439">
    <property type="entry name" value="ABC_transporter-like_ATP-bd"/>
</dbReference>
<dbReference type="CDD" id="cd03301">
    <property type="entry name" value="ABC_MalK_N"/>
    <property type="match status" value="1"/>
</dbReference>
<protein>
    <recommendedName>
        <fullName evidence="13">ABC-type D-xylose/L-arabinose transporter</fullName>
        <ecNumber evidence="13">7.5.2.13</ecNumber>
    </recommendedName>
</protein>
<accession>M0L6N3</accession>
<dbReference type="AlphaFoldDB" id="M0L6N3"/>
<evidence type="ECO:0000256" key="12">
    <source>
        <dbReference type="ARBA" id="ARBA00065962"/>
    </source>
</evidence>
<keyword evidence="5 16" id="KW-0067">ATP-binding</keyword>
<dbReference type="Pfam" id="PF00005">
    <property type="entry name" value="ABC_tran"/>
    <property type="match status" value="1"/>
</dbReference>
<keyword evidence="3" id="KW-1003">Cell membrane</keyword>
<dbReference type="GeneID" id="30921281"/>
<dbReference type="SMART" id="SM00382">
    <property type="entry name" value="AAA"/>
    <property type="match status" value="1"/>
</dbReference>
<dbReference type="PATRIC" id="fig|358396.7.peg.3572"/>
<evidence type="ECO:0000256" key="11">
    <source>
        <dbReference type="ARBA" id="ARBA00061029"/>
    </source>
</evidence>
<comment type="catalytic activity">
    <reaction evidence="9">
        <text>L-arabinose(out) + ATP + H2O = L-arabinose(in) + ADP + phosphate + H(+)</text>
        <dbReference type="Rhea" id="RHEA:30007"/>
        <dbReference type="ChEBI" id="CHEBI:15377"/>
        <dbReference type="ChEBI" id="CHEBI:15378"/>
        <dbReference type="ChEBI" id="CHEBI:17535"/>
        <dbReference type="ChEBI" id="CHEBI:30616"/>
        <dbReference type="ChEBI" id="CHEBI:43474"/>
        <dbReference type="ChEBI" id="CHEBI:456216"/>
        <dbReference type="EC" id="7.5.2.13"/>
    </reaction>
    <physiologicalReaction direction="left-to-right" evidence="9">
        <dbReference type="Rhea" id="RHEA:30008"/>
    </physiologicalReaction>
</comment>
<dbReference type="InterPro" id="IPR003593">
    <property type="entry name" value="AAA+_ATPase"/>
</dbReference>
<dbReference type="Proteomes" id="UP000011555">
    <property type="component" value="Unassembled WGS sequence"/>
</dbReference>
<sequence>MASIELTDLTKRFDDVTAVDGIDLEVRDGEFLVVVGPSGCGKSTTLRCIAGLESPTDGRIHIGDEDVTAQEPHERDIAMVFQNYALYPHMTAERNMTFGMQSATDFSSAEIDQRVAEAAATLGIDDLLDRTPSALSGGEQQRVALGRAIVRDPAVFLMDEPLSNLDAKLRVQMRTELSRLHEELGTTTVYVTHDQTEAMTLGDRVVVMNDGHVQQVDTPQELYDYPSNRFVAEFIGDPAMNMLEVTVDEAPSGPIVRHEAFTIELPGTPELEELDGDRAVLGFRPEDASIADRGASPAGSAPDRRQTGRGDSERTTGPIEATVQVTEPLGDTLLCYCRAGDDEFKVQTAPRTGRAAGDAVTLTLDADRLHLFDLETGKAIYHSDSDSDSDTDRERRAATPEP</sequence>
<dbReference type="Gene3D" id="2.40.50.140">
    <property type="entry name" value="Nucleic acid-binding proteins"/>
    <property type="match status" value="1"/>
</dbReference>
<comment type="similarity">
    <text evidence="11">Belongs to the ABC transporter superfamily. Carbohydrate uptake transporter-1 (CUT1) (TC 3.A.1.1) family.</text>
</comment>
<dbReference type="EMBL" id="AOLZ01000072">
    <property type="protein sequence ID" value="EMA29201.1"/>
    <property type="molecule type" value="Genomic_DNA"/>
</dbReference>
<feature type="region of interest" description="Disordered" evidence="14">
    <location>
        <begin position="285"/>
        <end position="322"/>
    </location>
</feature>
<keyword evidence="4" id="KW-0547">Nucleotide-binding</keyword>
<gene>
    <name evidence="17" type="ORF">C445_17684</name>
    <name evidence="16" type="ORF">CHINAEXTREME_09115</name>
</gene>
<evidence type="ECO:0000256" key="3">
    <source>
        <dbReference type="ARBA" id="ARBA00022475"/>
    </source>
</evidence>
<evidence type="ECO:0000313" key="16">
    <source>
        <dbReference type="EMBL" id="APW97930.1"/>
    </source>
</evidence>
<dbReference type="EC" id="7.5.2.13" evidence="13"/>
<dbReference type="GO" id="GO:0005524">
    <property type="term" value="F:ATP binding"/>
    <property type="evidence" value="ECO:0007669"/>
    <property type="project" value="UniProtKB-KW"/>
</dbReference>
<evidence type="ECO:0000256" key="6">
    <source>
        <dbReference type="ARBA" id="ARBA00022967"/>
    </source>
</evidence>
<dbReference type="PROSITE" id="PS00211">
    <property type="entry name" value="ABC_TRANSPORTER_1"/>
    <property type="match status" value="1"/>
</dbReference>
<evidence type="ECO:0000313" key="17">
    <source>
        <dbReference type="EMBL" id="EMA29201.1"/>
    </source>
</evidence>
<dbReference type="GO" id="GO:0016887">
    <property type="term" value="F:ATP hydrolysis activity"/>
    <property type="evidence" value="ECO:0007669"/>
    <property type="project" value="InterPro"/>
</dbReference>
<dbReference type="SUPFAM" id="SSF52540">
    <property type="entry name" value="P-loop containing nucleoside triphosphate hydrolases"/>
    <property type="match status" value="1"/>
</dbReference>
<feature type="region of interest" description="Disordered" evidence="14">
    <location>
        <begin position="377"/>
        <end position="402"/>
    </location>
</feature>
<dbReference type="STRING" id="358396.CHINAEXTREME_09115"/>
<dbReference type="InterPro" id="IPR015855">
    <property type="entry name" value="ABC_transpr_MalK-like"/>
</dbReference>
<dbReference type="InterPro" id="IPR027417">
    <property type="entry name" value="P-loop_NTPase"/>
</dbReference>
<dbReference type="InterPro" id="IPR008995">
    <property type="entry name" value="Mo/tungstate-bd_C_term_dom"/>
</dbReference>
<reference evidence="16" key="3">
    <citation type="submission" date="2017-01" db="EMBL/GenBank/DDBJ databases">
        <authorList>
            <person name="Mah S.A."/>
            <person name="Swanson W.J."/>
            <person name="Moy G.W."/>
            <person name="Vacquier V.D."/>
        </authorList>
    </citation>
    <scope>NUCLEOTIDE SEQUENCE</scope>
    <source>
        <strain evidence="16">AJ5</strain>
    </source>
</reference>
<evidence type="ECO:0000256" key="10">
    <source>
        <dbReference type="ARBA" id="ARBA00053454"/>
    </source>
</evidence>
<dbReference type="PANTHER" id="PTHR43875:SF15">
    <property type="entry name" value="TREHALOSE IMPORT ATP-BINDING PROTEIN SUGC"/>
    <property type="match status" value="1"/>
</dbReference>
<feature type="compositionally biased region" description="Basic and acidic residues" evidence="14">
    <location>
        <begin position="302"/>
        <end position="314"/>
    </location>
</feature>
<dbReference type="KEGG" id="hlc:CHINAEXTREME09115"/>
<dbReference type="FunFam" id="3.40.50.300:FF:000042">
    <property type="entry name" value="Maltose/maltodextrin ABC transporter, ATP-binding protein"/>
    <property type="match status" value="1"/>
</dbReference>
<evidence type="ECO:0000256" key="4">
    <source>
        <dbReference type="ARBA" id="ARBA00022741"/>
    </source>
</evidence>
<dbReference type="GO" id="GO:0055052">
    <property type="term" value="C:ATP-binding cassette (ABC) transporter complex, substrate-binding subunit-containing"/>
    <property type="evidence" value="ECO:0007669"/>
    <property type="project" value="TreeGrafter"/>
</dbReference>
<keyword evidence="2" id="KW-0813">Transport</keyword>
<evidence type="ECO:0000313" key="19">
    <source>
        <dbReference type="Proteomes" id="UP000186547"/>
    </source>
</evidence>
<evidence type="ECO:0000256" key="5">
    <source>
        <dbReference type="ARBA" id="ARBA00022840"/>
    </source>
</evidence>
<organism evidence="17 18">
    <name type="scientific">Natronobacterium lacisalsi AJ5</name>
    <dbReference type="NCBI Taxonomy" id="358396"/>
    <lineage>
        <taxon>Archaea</taxon>
        <taxon>Methanobacteriati</taxon>
        <taxon>Methanobacteriota</taxon>
        <taxon>Stenosarchaea group</taxon>
        <taxon>Halobacteria</taxon>
        <taxon>Halobacteriales</taxon>
        <taxon>Natrialbaceae</taxon>
        <taxon>Natronobacterium</taxon>
    </lineage>
</organism>
<dbReference type="SUPFAM" id="SSF50331">
    <property type="entry name" value="MOP-like"/>
    <property type="match status" value="1"/>
</dbReference>
<dbReference type="GO" id="GO:0140359">
    <property type="term" value="F:ABC-type transporter activity"/>
    <property type="evidence" value="ECO:0007669"/>
    <property type="project" value="InterPro"/>
</dbReference>
<dbReference type="PROSITE" id="PS50893">
    <property type="entry name" value="ABC_TRANSPORTER_2"/>
    <property type="match status" value="1"/>
</dbReference>
<keyword evidence="7" id="KW-0472">Membrane</keyword>
<dbReference type="RefSeq" id="WP_007143226.1">
    <property type="nucleotide sequence ID" value="NZ_AOLZ01000072.1"/>
</dbReference>
<comment type="catalytic activity">
    <reaction evidence="8">
        <text>D-xylose(out) + ATP + H2O = D-xylose(in) + ADP + phosphate + H(+)</text>
        <dbReference type="Rhea" id="RHEA:29899"/>
        <dbReference type="ChEBI" id="CHEBI:15377"/>
        <dbReference type="ChEBI" id="CHEBI:15378"/>
        <dbReference type="ChEBI" id="CHEBI:30616"/>
        <dbReference type="ChEBI" id="CHEBI:43474"/>
        <dbReference type="ChEBI" id="CHEBI:53455"/>
        <dbReference type="ChEBI" id="CHEBI:456216"/>
        <dbReference type="EC" id="7.5.2.13"/>
    </reaction>
    <physiologicalReaction direction="left-to-right" evidence="8">
        <dbReference type="Rhea" id="RHEA:29900"/>
    </physiologicalReaction>
</comment>
<dbReference type="InterPro" id="IPR017871">
    <property type="entry name" value="ABC_transporter-like_CS"/>
</dbReference>
<evidence type="ECO:0000256" key="7">
    <source>
        <dbReference type="ARBA" id="ARBA00023136"/>
    </source>
</evidence>
<name>M0L6N3_NATLA</name>
<dbReference type="eggNOG" id="arCOG00177">
    <property type="taxonomic scope" value="Archaea"/>
</dbReference>
<reference evidence="16 19" key="1">
    <citation type="journal article" date="2011" name="J. Bacteriol.">
        <title>Genome sequence of Halobiforma lacisalsi AJ5, an extremely halophilic archaeon which harbors a bop gene.</title>
        <authorList>
            <person name="Jiang X."/>
            <person name="Wang S."/>
            <person name="Cheng H."/>
            <person name="Huo Y."/>
            <person name="Zhang X."/>
            <person name="Zhu X."/>
            <person name="Han X."/>
            <person name="Ni P."/>
            <person name="Wu M."/>
        </authorList>
    </citation>
    <scope>NUCLEOTIDE SEQUENCE [LARGE SCALE GENOMIC DNA]</scope>
    <source>
        <strain evidence="16 19">AJ5</strain>
    </source>
</reference>
<comment type="function">
    <text evidence="10">Part of the ABC transporter complex XacGHIJK involved in the uptake of xylose and arabinose. Responsible for energy coupling to the transport system.</text>
</comment>
<keyword evidence="18" id="KW-1185">Reference proteome</keyword>
<dbReference type="InterPro" id="IPR047641">
    <property type="entry name" value="ABC_transpr_MalK/UgpC-like"/>
</dbReference>
<evidence type="ECO:0000256" key="14">
    <source>
        <dbReference type="SAM" id="MobiDB-lite"/>
    </source>
</evidence>
<keyword evidence="6" id="KW-1278">Translocase</keyword>
<dbReference type="Gene3D" id="3.40.50.300">
    <property type="entry name" value="P-loop containing nucleotide triphosphate hydrolases"/>
    <property type="match status" value="1"/>
</dbReference>
<dbReference type="Gene3D" id="2.40.50.100">
    <property type="match status" value="2"/>
</dbReference>
<evidence type="ECO:0000256" key="2">
    <source>
        <dbReference type="ARBA" id="ARBA00022448"/>
    </source>
</evidence>
<dbReference type="InterPro" id="IPR040582">
    <property type="entry name" value="OB_MalK-like"/>
</dbReference>
<dbReference type="PANTHER" id="PTHR43875">
    <property type="entry name" value="MALTODEXTRIN IMPORT ATP-BINDING PROTEIN MSMX"/>
    <property type="match status" value="1"/>
</dbReference>
<dbReference type="EMBL" id="CP019285">
    <property type="protein sequence ID" value="APW97930.1"/>
    <property type="molecule type" value="Genomic_DNA"/>
</dbReference>
<comment type="subcellular location">
    <subcellularLocation>
        <location evidence="1">Cell membrane</location>
        <topology evidence="1">Peripheral membrane protein</topology>
    </subcellularLocation>
</comment>
<evidence type="ECO:0000256" key="8">
    <source>
        <dbReference type="ARBA" id="ARBA00050355"/>
    </source>
</evidence>
<feature type="domain" description="ABC transporter" evidence="15">
    <location>
        <begin position="4"/>
        <end position="235"/>
    </location>
</feature>
<evidence type="ECO:0000256" key="1">
    <source>
        <dbReference type="ARBA" id="ARBA00004202"/>
    </source>
</evidence>
<dbReference type="Pfam" id="PF17912">
    <property type="entry name" value="OB_MalK"/>
    <property type="match status" value="1"/>
</dbReference>
<proteinExistence type="inferred from homology"/>
<dbReference type="NCBIfam" id="NF008653">
    <property type="entry name" value="PRK11650.1"/>
    <property type="match status" value="1"/>
</dbReference>
<comment type="subunit">
    <text evidence="12">The complex is composed of two ATP-binding proteins (XacJ and XacK), two transmembrane proteins (XacH and XacI) and a solute-binding protein (XacG).</text>
</comment>
<dbReference type="GO" id="GO:0008643">
    <property type="term" value="P:carbohydrate transport"/>
    <property type="evidence" value="ECO:0007669"/>
    <property type="project" value="InterPro"/>
</dbReference>